<name>A0A081B7T9_9HYPH</name>
<evidence type="ECO:0000313" key="6">
    <source>
        <dbReference type="EMBL" id="GAK44107.1"/>
    </source>
</evidence>
<dbReference type="GO" id="GO:0051205">
    <property type="term" value="P:protein insertion into membrane"/>
    <property type="evidence" value="ECO:0007669"/>
    <property type="project" value="TreeGrafter"/>
</dbReference>
<dbReference type="InterPro" id="IPR026592">
    <property type="entry name" value="BamE"/>
</dbReference>
<dbReference type="EMBL" id="BBIO01000002">
    <property type="protein sequence ID" value="GAK44107.1"/>
    <property type="molecule type" value="Genomic_DNA"/>
</dbReference>
<keyword evidence="7" id="KW-1185">Reference proteome</keyword>
<dbReference type="Pfam" id="PF04355">
    <property type="entry name" value="BamE"/>
    <property type="match status" value="1"/>
</dbReference>
<evidence type="ECO:0000259" key="5">
    <source>
        <dbReference type="Pfam" id="PF04355"/>
    </source>
</evidence>
<dbReference type="eggNOG" id="COG2913">
    <property type="taxonomic scope" value="Bacteria"/>
</dbReference>
<evidence type="ECO:0000256" key="4">
    <source>
        <dbReference type="SAM" id="SignalP"/>
    </source>
</evidence>
<evidence type="ECO:0000256" key="1">
    <source>
        <dbReference type="ARBA" id="ARBA00022729"/>
    </source>
</evidence>
<evidence type="ECO:0000256" key="3">
    <source>
        <dbReference type="ARBA" id="ARBA00023237"/>
    </source>
</evidence>
<keyword evidence="2" id="KW-0472">Membrane</keyword>
<dbReference type="GO" id="GO:1990063">
    <property type="term" value="C:Bam protein complex"/>
    <property type="evidence" value="ECO:0007669"/>
    <property type="project" value="TreeGrafter"/>
</dbReference>
<dbReference type="STRING" id="1333998.M2A_0606"/>
<organism evidence="6 7">
    <name type="scientific">Tepidicaulis marinus</name>
    <dbReference type="NCBI Taxonomy" id="1333998"/>
    <lineage>
        <taxon>Bacteria</taxon>
        <taxon>Pseudomonadati</taxon>
        <taxon>Pseudomonadota</taxon>
        <taxon>Alphaproteobacteria</taxon>
        <taxon>Hyphomicrobiales</taxon>
        <taxon>Parvibaculaceae</taxon>
        <taxon>Tepidicaulis</taxon>
    </lineage>
</organism>
<protein>
    <submittedName>
        <fullName evidence="6">SmpA/OmlA domain-containing protein</fullName>
    </submittedName>
</protein>
<dbReference type="GO" id="GO:0030674">
    <property type="term" value="F:protein-macromolecule adaptor activity"/>
    <property type="evidence" value="ECO:0007669"/>
    <property type="project" value="TreeGrafter"/>
</dbReference>
<accession>A0A081B7T9</accession>
<evidence type="ECO:0000313" key="7">
    <source>
        <dbReference type="Proteomes" id="UP000028702"/>
    </source>
</evidence>
<feature type="chain" id="PRO_5001754946" evidence="4">
    <location>
        <begin position="32"/>
        <end position="169"/>
    </location>
</feature>
<keyword evidence="1 4" id="KW-0732">Signal</keyword>
<keyword evidence="3" id="KW-0998">Cell outer membrane</keyword>
<evidence type="ECO:0000256" key="2">
    <source>
        <dbReference type="ARBA" id="ARBA00023136"/>
    </source>
</evidence>
<dbReference type="AlphaFoldDB" id="A0A081B7T9"/>
<dbReference type="PANTHER" id="PTHR37482:SF1">
    <property type="entry name" value="OUTER MEMBRANE PROTEIN ASSEMBLY FACTOR BAME"/>
    <property type="match status" value="1"/>
</dbReference>
<proteinExistence type="predicted"/>
<reference evidence="6 7" key="1">
    <citation type="submission" date="2014-07" db="EMBL/GenBank/DDBJ databases">
        <title>Tepidicaulis marinum gen. nov., sp. nov., a novel marine bacterium denitrifying nitrate to nitrous oxide strictly under microaerobic conditions.</title>
        <authorList>
            <person name="Takeuchi M."/>
            <person name="Yamagishi T."/>
            <person name="Kamagata Y."/>
            <person name="Oshima K."/>
            <person name="Hattori M."/>
            <person name="Katayama T."/>
            <person name="Hanada S."/>
            <person name="Tamaki H."/>
            <person name="Marumo K."/>
            <person name="Maeda H."/>
            <person name="Nedachi M."/>
            <person name="Iwasaki W."/>
            <person name="Suwa Y."/>
            <person name="Sakata S."/>
        </authorList>
    </citation>
    <scope>NUCLEOTIDE SEQUENCE [LARGE SCALE GENOMIC DNA]</scope>
    <source>
        <strain evidence="6 7">MA2</strain>
    </source>
</reference>
<dbReference type="GO" id="GO:0043165">
    <property type="term" value="P:Gram-negative-bacterium-type cell outer membrane assembly"/>
    <property type="evidence" value="ECO:0007669"/>
    <property type="project" value="TreeGrafter"/>
</dbReference>
<gene>
    <name evidence="6" type="ORF">M2A_0606</name>
</gene>
<sequence length="169" mass="18747">MQSAFLPLRRTARRKILTPLLIAAPLAFSLAACSPVIEERGYKAEPGDLEQLQPGDSKAEVEALLGSPSTAAIVDNEAWFYISSKVEKYLFYEPEEIDRTVVAIYFDDQEAVEEVAYYTLEDGRIINLVDRKTPTRGKQLTILGEIFGNLGRFNRPGGSGAVPTPGRRR</sequence>
<comment type="caution">
    <text evidence="6">The sequence shown here is derived from an EMBL/GenBank/DDBJ whole genome shotgun (WGS) entry which is preliminary data.</text>
</comment>
<feature type="domain" description="Outer membrane protein assembly factor BamE" evidence="5">
    <location>
        <begin position="41"/>
        <end position="113"/>
    </location>
</feature>
<feature type="signal peptide" evidence="4">
    <location>
        <begin position="1"/>
        <end position="31"/>
    </location>
</feature>
<dbReference type="Proteomes" id="UP000028702">
    <property type="component" value="Unassembled WGS sequence"/>
</dbReference>
<dbReference type="PANTHER" id="PTHR37482">
    <property type="entry name" value="OUTER MEMBRANE PROTEIN ASSEMBLY FACTOR BAME"/>
    <property type="match status" value="1"/>
</dbReference>
<dbReference type="Gene3D" id="3.30.1450.10">
    <property type="match status" value="1"/>
</dbReference>
<dbReference type="InterPro" id="IPR007450">
    <property type="entry name" value="BamE_dom"/>
</dbReference>
<dbReference type="InterPro" id="IPR037873">
    <property type="entry name" value="BamE-like"/>
</dbReference>